<evidence type="ECO:0000256" key="6">
    <source>
        <dbReference type="ARBA" id="ARBA00022729"/>
    </source>
</evidence>
<evidence type="ECO:0000256" key="4">
    <source>
        <dbReference type="ARBA" id="ARBA00016056"/>
    </source>
</evidence>
<feature type="chain" id="PRO_5040183504" description="Phosphatidylglycerol/phosphatidylinositol transfer protein" evidence="8">
    <location>
        <begin position="21"/>
        <end position="156"/>
    </location>
</feature>
<evidence type="ECO:0000313" key="10">
    <source>
        <dbReference type="EMBL" id="CAG8535794.1"/>
    </source>
</evidence>
<protein>
    <recommendedName>
        <fullName evidence="4">Phosphatidylglycerol/phosphatidylinositol transfer protein</fullName>
    </recommendedName>
</protein>
<dbReference type="PANTHER" id="PTHR11306">
    <property type="entry name" value="NIEMANN PICK TYPE C2 PROTEIN NPC2-RELATED"/>
    <property type="match status" value="1"/>
</dbReference>
<comment type="function">
    <text evidence="1">Catalyzes the intermembrane transfer of phosphatidylglycerol and phosphatidylinositol.</text>
</comment>
<proteinExistence type="inferred from homology"/>
<evidence type="ECO:0000256" key="5">
    <source>
        <dbReference type="ARBA" id="ARBA00022448"/>
    </source>
</evidence>
<dbReference type="InterPro" id="IPR003172">
    <property type="entry name" value="ML_dom"/>
</dbReference>
<comment type="caution">
    <text evidence="10">The sequence shown here is derived from an EMBL/GenBank/DDBJ whole genome shotgun (WGS) entry which is preliminary data.</text>
</comment>
<evidence type="ECO:0000256" key="7">
    <source>
        <dbReference type="ARBA" id="ARBA00023055"/>
    </source>
</evidence>
<dbReference type="PANTHER" id="PTHR11306:SF0">
    <property type="entry name" value="PHOSPHATIDYLGLYCEROL_PHOSPHATIDYLINOSITOL TRANSFER PROTEIN"/>
    <property type="match status" value="1"/>
</dbReference>
<evidence type="ECO:0000313" key="11">
    <source>
        <dbReference type="Proteomes" id="UP000789572"/>
    </source>
</evidence>
<feature type="signal peptide" evidence="8">
    <location>
        <begin position="1"/>
        <end position="20"/>
    </location>
</feature>
<keyword evidence="6 8" id="KW-0732">Signal</keyword>
<reference evidence="10" key="1">
    <citation type="submission" date="2021-06" db="EMBL/GenBank/DDBJ databases">
        <authorList>
            <person name="Kallberg Y."/>
            <person name="Tangrot J."/>
            <person name="Rosling A."/>
        </authorList>
    </citation>
    <scope>NUCLEOTIDE SEQUENCE</scope>
    <source>
        <strain evidence="10">IA702</strain>
    </source>
</reference>
<dbReference type="InterPro" id="IPR014756">
    <property type="entry name" value="Ig_E-set"/>
</dbReference>
<evidence type="ECO:0000256" key="1">
    <source>
        <dbReference type="ARBA" id="ARBA00002053"/>
    </source>
</evidence>
<dbReference type="Gene3D" id="2.60.40.770">
    <property type="match status" value="1"/>
</dbReference>
<name>A0A9N9AMP5_9GLOM</name>
<dbReference type="SUPFAM" id="SSF81296">
    <property type="entry name" value="E set domains"/>
    <property type="match status" value="1"/>
</dbReference>
<evidence type="ECO:0000259" key="9">
    <source>
        <dbReference type="SMART" id="SM00737"/>
    </source>
</evidence>
<dbReference type="AlphaFoldDB" id="A0A9N9AMP5"/>
<keyword evidence="11" id="KW-1185">Reference proteome</keyword>
<dbReference type="InterPro" id="IPR039670">
    <property type="entry name" value="NPC2-like"/>
</dbReference>
<dbReference type="Pfam" id="PF02221">
    <property type="entry name" value="E1_DerP2_DerF2"/>
    <property type="match status" value="1"/>
</dbReference>
<keyword evidence="5" id="KW-0813">Transport</keyword>
<dbReference type="GO" id="GO:0015918">
    <property type="term" value="P:sterol transport"/>
    <property type="evidence" value="ECO:0007669"/>
    <property type="project" value="InterPro"/>
</dbReference>
<accession>A0A9N9AMP5</accession>
<dbReference type="GO" id="GO:0032934">
    <property type="term" value="F:sterol binding"/>
    <property type="evidence" value="ECO:0007669"/>
    <property type="project" value="InterPro"/>
</dbReference>
<comment type="similarity">
    <text evidence="2">Belongs to the NPC2 family.</text>
</comment>
<evidence type="ECO:0000256" key="2">
    <source>
        <dbReference type="ARBA" id="ARBA00006370"/>
    </source>
</evidence>
<evidence type="ECO:0000256" key="8">
    <source>
        <dbReference type="SAM" id="SignalP"/>
    </source>
</evidence>
<evidence type="ECO:0000256" key="3">
    <source>
        <dbReference type="ARBA" id="ARBA00011245"/>
    </source>
</evidence>
<dbReference type="SMART" id="SM00737">
    <property type="entry name" value="ML"/>
    <property type="match status" value="1"/>
</dbReference>
<comment type="subunit">
    <text evidence="3">Monomer.</text>
</comment>
<dbReference type="OrthoDB" id="2305646at2759"/>
<keyword evidence="7" id="KW-0445">Lipid transport</keyword>
<organism evidence="10 11">
    <name type="scientific">Paraglomus occultum</name>
    <dbReference type="NCBI Taxonomy" id="144539"/>
    <lineage>
        <taxon>Eukaryota</taxon>
        <taxon>Fungi</taxon>
        <taxon>Fungi incertae sedis</taxon>
        <taxon>Mucoromycota</taxon>
        <taxon>Glomeromycotina</taxon>
        <taxon>Glomeromycetes</taxon>
        <taxon>Paraglomerales</taxon>
        <taxon>Paraglomeraceae</taxon>
        <taxon>Paraglomus</taxon>
    </lineage>
</organism>
<gene>
    <name evidence="10" type="ORF">POCULU_LOCUS4285</name>
</gene>
<dbReference type="Proteomes" id="UP000789572">
    <property type="component" value="Unassembled WGS sequence"/>
</dbReference>
<sequence>MNRNALFLFFFLALISAINAMPHQFYKRTTEFKKCQPPGNDVEVTRLKIRVVPDPIVSNQNATFTISGTAKVDFPTGSNTKLSITYNKIGGIGPVIGEPYFVDFCGDGSPCPVKKGDKFHRTVSAKAPNLPTIYSATILINVPEVVYACAIATVGI</sequence>
<feature type="domain" description="MD-2-related lipid-recognition" evidence="9">
    <location>
        <begin position="32"/>
        <end position="154"/>
    </location>
</feature>
<dbReference type="EMBL" id="CAJVPJ010000545">
    <property type="protein sequence ID" value="CAG8535794.1"/>
    <property type="molecule type" value="Genomic_DNA"/>
</dbReference>